<organism evidence="2 3">
    <name type="scientific">Neocallimastix californiae</name>
    <dbReference type="NCBI Taxonomy" id="1754190"/>
    <lineage>
        <taxon>Eukaryota</taxon>
        <taxon>Fungi</taxon>
        <taxon>Fungi incertae sedis</taxon>
        <taxon>Chytridiomycota</taxon>
        <taxon>Chytridiomycota incertae sedis</taxon>
        <taxon>Neocallimastigomycetes</taxon>
        <taxon>Neocallimastigales</taxon>
        <taxon>Neocallimastigaceae</taxon>
        <taxon>Neocallimastix</taxon>
    </lineage>
</organism>
<comment type="caution">
    <text evidence="2">The sequence shown here is derived from an EMBL/GenBank/DDBJ whole genome shotgun (WGS) entry which is preliminary data.</text>
</comment>
<reference evidence="2 3" key="1">
    <citation type="submission" date="2016-08" db="EMBL/GenBank/DDBJ databases">
        <title>A Parts List for Fungal Cellulosomes Revealed by Comparative Genomics.</title>
        <authorList>
            <consortium name="DOE Joint Genome Institute"/>
            <person name="Haitjema C.H."/>
            <person name="Gilmore S.P."/>
            <person name="Henske J.K."/>
            <person name="Solomon K.V."/>
            <person name="De Groot R."/>
            <person name="Kuo A."/>
            <person name="Mondo S.J."/>
            <person name="Salamov A.A."/>
            <person name="Labutti K."/>
            <person name="Zhao Z."/>
            <person name="Chiniquy J."/>
            <person name="Barry K."/>
            <person name="Brewer H.M."/>
            <person name="Purvine S.O."/>
            <person name="Wright A.T."/>
            <person name="Boxma B."/>
            <person name="Van Alen T."/>
            <person name="Hackstein J.H."/>
            <person name="Baker S.E."/>
            <person name="Grigoriev I.V."/>
            <person name="O'Malley M.A."/>
        </authorList>
    </citation>
    <scope>NUCLEOTIDE SEQUENCE [LARGE SCALE GENOMIC DNA]</scope>
    <source>
        <strain evidence="2 3">G1</strain>
    </source>
</reference>
<proteinExistence type="predicted"/>
<dbReference type="AlphaFoldDB" id="A0A1Y2AHM7"/>
<evidence type="ECO:0000256" key="1">
    <source>
        <dbReference type="SAM" id="SignalP"/>
    </source>
</evidence>
<protein>
    <submittedName>
        <fullName evidence="2">Uncharacterized protein</fullName>
    </submittedName>
</protein>
<evidence type="ECO:0000313" key="3">
    <source>
        <dbReference type="Proteomes" id="UP000193920"/>
    </source>
</evidence>
<gene>
    <name evidence="2" type="ORF">LY90DRAFT_515724</name>
</gene>
<feature type="chain" id="PRO_5011988176" evidence="1">
    <location>
        <begin position="18"/>
        <end position="207"/>
    </location>
</feature>
<evidence type="ECO:0000313" key="2">
    <source>
        <dbReference type="EMBL" id="ORY22093.1"/>
    </source>
</evidence>
<name>A0A1Y2AHM7_9FUNG</name>
<keyword evidence="1" id="KW-0732">Signal</keyword>
<dbReference type="Proteomes" id="UP000193920">
    <property type="component" value="Unassembled WGS sequence"/>
</dbReference>
<feature type="signal peptide" evidence="1">
    <location>
        <begin position="1"/>
        <end position="17"/>
    </location>
</feature>
<keyword evidence="3" id="KW-1185">Reference proteome</keyword>
<sequence length="207" mass="24042">MIIIILILFLFINFSYSGILITNSEEIASLILAFTNDEDIKKEIGKTKDGETIELPLNQISNNDNYNMLNIFNDRSNTIEINPILADIYKILSSMRDEKIKVSLGFKKLDNKVFFKDLLHYCALRVLNKYFNPNNEKKKNKNIENLSAEEIRRRGDEILDSFDLYRQLSNTPIENYNEDRTKKIKIDKSIGIFDGTISDIYLPSDND</sequence>
<dbReference type="EMBL" id="MCOG01000253">
    <property type="protein sequence ID" value="ORY22093.1"/>
    <property type="molecule type" value="Genomic_DNA"/>
</dbReference>
<accession>A0A1Y2AHM7</accession>